<sequence>MSRRSLCCWAIPAAHFVNAWTMKYLIFTQISTKTKVVNHNMGI</sequence>
<gene>
    <name evidence="1" type="ORF">GXM_04377</name>
</gene>
<protein>
    <submittedName>
        <fullName evidence="1">Uncharacterized protein</fullName>
    </submittedName>
</protein>
<reference evidence="1 2" key="1">
    <citation type="submission" date="2019-10" db="EMBL/GenBank/DDBJ databases">
        <title>Genomic and transcriptomic insights into the perfect genentic adaptation of a filamentous nitrogen-fixing cyanobacterium to rice fields.</title>
        <authorList>
            <person name="Chen Z."/>
        </authorList>
    </citation>
    <scope>NUCLEOTIDE SEQUENCE [LARGE SCALE GENOMIC DNA]</scope>
    <source>
        <strain evidence="1">CCNUC1</strain>
    </source>
</reference>
<keyword evidence="2" id="KW-1185">Reference proteome</keyword>
<dbReference type="Proteomes" id="UP000326678">
    <property type="component" value="Chromosome Gxm1"/>
</dbReference>
<name>A0A5P8W3N8_9NOSO</name>
<dbReference type="KEGG" id="nsh:GXM_04377"/>
<accession>A0A5P8W3N8</accession>
<dbReference type="EMBL" id="CP045226">
    <property type="protein sequence ID" value="QFS46896.1"/>
    <property type="molecule type" value="Genomic_DNA"/>
</dbReference>
<evidence type="ECO:0000313" key="2">
    <source>
        <dbReference type="Proteomes" id="UP000326678"/>
    </source>
</evidence>
<organism evidence="1 2">
    <name type="scientific">Nostoc sphaeroides CCNUC1</name>
    <dbReference type="NCBI Taxonomy" id="2653204"/>
    <lineage>
        <taxon>Bacteria</taxon>
        <taxon>Bacillati</taxon>
        <taxon>Cyanobacteriota</taxon>
        <taxon>Cyanophyceae</taxon>
        <taxon>Nostocales</taxon>
        <taxon>Nostocaceae</taxon>
        <taxon>Nostoc</taxon>
    </lineage>
</organism>
<evidence type="ECO:0000313" key="1">
    <source>
        <dbReference type="EMBL" id="QFS46896.1"/>
    </source>
</evidence>
<proteinExistence type="predicted"/>
<dbReference type="AlphaFoldDB" id="A0A5P8W3N8"/>